<dbReference type="InParanoid" id="A0A6J1WU76"/>
<dbReference type="RefSeq" id="XP_026759515.2">
    <property type="nucleotide sequence ID" value="XM_026903714.3"/>
</dbReference>
<keyword evidence="2" id="KW-0812">Transmembrane</keyword>
<dbReference type="Gene3D" id="3.40.50.720">
    <property type="entry name" value="NAD(P)-binding Rossmann-like Domain"/>
    <property type="match status" value="1"/>
</dbReference>
<dbReference type="SUPFAM" id="SSF51735">
    <property type="entry name" value="NAD(P)-binding Rossmann-fold domains"/>
    <property type="match status" value="1"/>
</dbReference>
<evidence type="ECO:0000313" key="5">
    <source>
        <dbReference type="RefSeq" id="XP_026759515.2"/>
    </source>
</evidence>
<accession>A0A6J1WU76</accession>
<sequence>MSRLDLVIFGATGFTGKKVVEQVARGGKYYDNLSWGVAGRSQQKLENVLADVSKLTGKDLSHVRVIVADTGDHKSLREMCSQAKVLVNCCGPYRLYGEPVVRAAIEAKTHYVDISGEPLFMETMQLVYDAQAREAGVYVVSACGFDSIPNDMGVVFLQQNWEGTLNSVESYMSSYVSPEVREEANKTGILNYGTWDSLVYGLSDQLKLGSVRKQLFPEKKLKFEPKLKLRAPFHKRGNEWYAPFLGADKFVVYRTQHRAYFDGERPVQFEVYFKMTNLLLALLFTLAAGFLFVMAMFKFTRNLLLDHPRFFSAGMLTKQGPSERVMNNCHFRVELIGKGWGKGVDSKSTPPNKTMVARVSGVNPGYGATVVGVLHSALTILREQHKMPKGGVLTTGAAFRNTSLIQQLHENDFKFEIIEKN</sequence>
<name>A0A6J1WU76_GALME</name>
<feature type="transmembrane region" description="Helical" evidence="2">
    <location>
        <begin position="278"/>
        <end position="297"/>
    </location>
</feature>
<dbReference type="InterPro" id="IPR036291">
    <property type="entry name" value="NAD(P)-bd_dom_sf"/>
</dbReference>
<dbReference type="GO" id="GO:0009247">
    <property type="term" value="P:glycolipid biosynthetic process"/>
    <property type="evidence" value="ECO:0007669"/>
    <property type="project" value="TreeGrafter"/>
</dbReference>
<keyword evidence="4" id="KW-1185">Reference proteome</keyword>
<reference evidence="5" key="1">
    <citation type="submission" date="2025-08" db="UniProtKB">
        <authorList>
            <consortium name="RefSeq"/>
        </authorList>
    </citation>
    <scope>IDENTIFICATION</scope>
    <source>
        <tissue evidence="5">Whole larvae</tissue>
    </source>
</reference>
<dbReference type="GO" id="GO:0005886">
    <property type="term" value="C:plasma membrane"/>
    <property type="evidence" value="ECO:0007669"/>
    <property type="project" value="TreeGrafter"/>
</dbReference>
<dbReference type="PANTHER" id="PTHR12286:SF5">
    <property type="entry name" value="SACCHAROPINE DEHYDROGENASE-LIKE OXIDOREDUCTASE"/>
    <property type="match status" value="1"/>
</dbReference>
<dbReference type="GO" id="GO:0005811">
    <property type="term" value="C:lipid droplet"/>
    <property type="evidence" value="ECO:0007669"/>
    <property type="project" value="TreeGrafter"/>
</dbReference>
<dbReference type="GeneID" id="113518747"/>
<dbReference type="InterPro" id="IPR005097">
    <property type="entry name" value="Sacchrp_dh_NADP-bd"/>
</dbReference>
<feature type="domain" description="Saccharopine dehydrogenase NADP binding" evidence="3">
    <location>
        <begin position="7"/>
        <end position="140"/>
    </location>
</feature>
<organism evidence="4 5">
    <name type="scientific">Galleria mellonella</name>
    <name type="common">Greater wax moth</name>
    <dbReference type="NCBI Taxonomy" id="7137"/>
    <lineage>
        <taxon>Eukaryota</taxon>
        <taxon>Metazoa</taxon>
        <taxon>Ecdysozoa</taxon>
        <taxon>Arthropoda</taxon>
        <taxon>Hexapoda</taxon>
        <taxon>Insecta</taxon>
        <taxon>Pterygota</taxon>
        <taxon>Neoptera</taxon>
        <taxon>Endopterygota</taxon>
        <taxon>Lepidoptera</taxon>
        <taxon>Glossata</taxon>
        <taxon>Ditrysia</taxon>
        <taxon>Pyraloidea</taxon>
        <taxon>Pyralidae</taxon>
        <taxon>Galleriinae</taxon>
        <taxon>Galleria</taxon>
    </lineage>
</organism>
<evidence type="ECO:0000313" key="4">
    <source>
        <dbReference type="Proteomes" id="UP001652740"/>
    </source>
</evidence>
<keyword evidence="2" id="KW-0472">Membrane</keyword>
<dbReference type="FunCoup" id="A0A6J1WU76">
    <property type="interactions" value="389"/>
</dbReference>
<comment type="similarity">
    <text evidence="1">Belongs to the saccharopine dehydrogenase family.</text>
</comment>
<dbReference type="InterPro" id="IPR051276">
    <property type="entry name" value="Saccharopine_DH-like_oxidrdct"/>
</dbReference>
<evidence type="ECO:0000256" key="1">
    <source>
        <dbReference type="ARBA" id="ARBA00038048"/>
    </source>
</evidence>
<proteinExistence type="inferred from homology"/>
<gene>
    <name evidence="5" type="primary">LOC113518747</name>
</gene>
<dbReference type="KEGG" id="gmw:113518747"/>
<dbReference type="AlphaFoldDB" id="A0A6J1WU76"/>
<dbReference type="Proteomes" id="UP001652740">
    <property type="component" value="Unplaced"/>
</dbReference>
<protein>
    <submittedName>
        <fullName evidence="5">Lipid droplet localized protein-like</fullName>
    </submittedName>
</protein>
<keyword evidence="2" id="KW-1133">Transmembrane helix</keyword>
<dbReference type="GO" id="GO:0005739">
    <property type="term" value="C:mitochondrion"/>
    <property type="evidence" value="ECO:0007669"/>
    <property type="project" value="TreeGrafter"/>
</dbReference>
<evidence type="ECO:0000256" key="2">
    <source>
        <dbReference type="SAM" id="Phobius"/>
    </source>
</evidence>
<dbReference type="PANTHER" id="PTHR12286">
    <property type="entry name" value="SACCHAROPINE DEHYDROGENASE-LIKE OXIDOREDUCTASE"/>
    <property type="match status" value="1"/>
</dbReference>
<dbReference type="Pfam" id="PF03435">
    <property type="entry name" value="Sacchrp_dh_NADP"/>
    <property type="match status" value="1"/>
</dbReference>
<evidence type="ECO:0000259" key="3">
    <source>
        <dbReference type="Pfam" id="PF03435"/>
    </source>
</evidence>